<dbReference type="PROSITE" id="PS50042">
    <property type="entry name" value="CNMP_BINDING_3"/>
    <property type="match status" value="1"/>
</dbReference>
<dbReference type="GO" id="GO:0003254">
    <property type="term" value="P:regulation of membrane depolarization"/>
    <property type="evidence" value="ECO:0007669"/>
    <property type="project" value="TreeGrafter"/>
</dbReference>
<dbReference type="GO" id="GO:0005249">
    <property type="term" value="F:voltage-gated potassium channel activity"/>
    <property type="evidence" value="ECO:0007669"/>
    <property type="project" value="TreeGrafter"/>
</dbReference>
<dbReference type="Proteomes" id="UP000054937">
    <property type="component" value="Unassembled WGS sequence"/>
</dbReference>
<dbReference type="GO" id="GO:0035725">
    <property type="term" value="P:sodium ion transmembrane transport"/>
    <property type="evidence" value="ECO:0007669"/>
    <property type="project" value="TreeGrafter"/>
</dbReference>
<dbReference type="InParanoid" id="A0A0V0QU20"/>
<protein>
    <submittedName>
        <fullName evidence="3">Cyclic nucleotide-binding protein</fullName>
    </submittedName>
</protein>
<dbReference type="AlphaFoldDB" id="A0A0V0QU20"/>
<evidence type="ECO:0000313" key="4">
    <source>
        <dbReference type="Proteomes" id="UP000054937"/>
    </source>
</evidence>
<evidence type="ECO:0000256" key="1">
    <source>
        <dbReference type="SAM" id="MobiDB-lite"/>
    </source>
</evidence>
<dbReference type="GO" id="GO:0098855">
    <property type="term" value="C:HCN channel complex"/>
    <property type="evidence" value="ECO:0007669"/>
    <property type="project" value="TreeGrafter"/>
</dbReference>
<organism evidence="3 4">
    <name type="scientific">Pseudocohnilembus persalinus</name>
    <name type="common">Ciliate</name>
    <dbReference type="NCBI Taxonomy" id="266149"/>
    <lineage>
        <taxon>Eukaryota</taxon>
        <taxon>Sar</taxon>
        <taxon>Alveolata</taxon>
        <taxon>Ciliophora</taxon>
        <taxon>Intramacronucleata</taxon>
        <taxon>Oligohymenophorea</taxon>
        <taxon>Scuticociliatia</taxon>
        <taxon>Philasterida</taxon>
        <taxon>Pseudocohnilembidae</taxon>
        <taxon>Pseudocohnilembus</taxon>
    </lineage>
</organism>
<dbReference type="EMBL" id="LDAU01000105">
    <property type="protein sequence ID" value="KRX05687.1"/>
    <property type="molecule type" value="Genomic_DNA"/>
</dbReference>
<dbReference type="Gene3D" id="2.60.120.10">
    <property type="entry name" value="Jelly Rolls"/>
    <property type="match status" value="1"/>
</dbReference>
<evidence type="ECO:0000313" key="3">
    <source>
        <dbReference type="EMBL" id="KRX05687.1"/>
    </source>
</evidence>
<dbReference type="CDD" id="cd00038">
    <property type="entry name" value="CAP_ED"/>
    <property type="match status" value="1"/>
</dbReference>
<gene>
    <name evidence="3" type="ORF">PPERSA_09827</name>
</gene>
<feature type="region of interest" description="Disordered" evidence="1">
    <location>
        <begin position="237"/>
        <end position="258"/>
    </location>
</feature>
<sequence>MKEVQYGPDSTIIDSQNGFKNLYFLRTGQVELFKYSKTKQNKFVKNLKKGDIFNEWSFISDQIPNLGAKSKNVVQLAFIEKQDFLSILQQYPVDYEKYILFQDNLRLYNKTRGLGIKCEVCENFNHTSKSCPFINYIANQDRLIYNYNHDDQPQKRRNFERGKDQFQTLKDLELIRQEVIKFIVENSDDNNPEGDKELLKIIQKIVNHSVFGFEENSDQDDQFDKNIFNINTDQFTNGTKSYRNDHDSVQKQQQQRIGVNSSYSKEDNMQYSFQNSQQNNNNIQNHQMSIVRAFRKGGTIRISKKTFFNQIGRKNILKKFINSHNQDSFNQTSDYSSSSQMYNNQYGSNSHSNNEIDVLINNDKNHLQSDVYLNENSMPILHNMHNQIQNNTNMNSNNDVNSFQSVIRPSINNSNFSFDNNNIKINNQNMNISANNNYPSMELTRRKKQVHGIIKKPSFNMVDYEKQDTGSQKDLDEKSMCTKMSTKNYSRGVSFKKQITSPEYDQMDQQQKEEIIEINAKKKVDIIFNYFEKLQIWKHYFPHNNYDKVLEYINTNISKKPVQKVLNQNNDASKYQKISGIYGKYLNKKNNKKSDSAQIESNNIISSISQSNINILNNLNEQNNEFKNQKKKITIKKSNKEYDIELIQSQMAFGDDIQSNKNSSQNQQISQ</sequence>
<evidence type="ECO:0000259" key="2">
    <source>
        <dbReference type="PROSITE" id="PS50042"/>
    </source>
</evidence>
<dbReference type="Pfam" id="PF00027">
    <property type="entry name" value="cNMP_binding"/>
    <property type="match status" value="1"/>
</dbReference>
<dbReference type="SUPFAM" id="SSF51206">
    <property type="entry name" value="cAMP-binding domain-like"/>
    <property type="match status" value="1"/>
</dbReference>
<feature type="domain" description="Cyclic nucleotide-binding" evidence="2">
    <location>
        <begin position="1"/>
        <end position="88"/>
    </location>
</feature>
<dbReference type="PANTHER" id="PTHR45689:SF5">
    <property type="entry name" value="I[[H]] CHANNEL, ISOFORM E"/>
    <property type="match status" value="1"/>
</dbReference>
<dbReference type="InterPro" id="IPR051413">
    <property type="entry name" value="K/Na_HCN_channel"/>
</dbReference>
<dbReference type="InterPro" id="IPR000595">
    <property type="entry name" value="cNMP-bd_dom"/>
</dbReference>
<accession>A0A0V0QU20</accession>
<dbReference type="InterPro" id="IPR018490">
    <property type="entry name" value="cNMP-bd_dom_sf"/>
</dbReference>
<keyword evidence="4" id="KW-1185">Reference proteome</keyword>
<dbReference type="PANTHER" id="PTHR45689">
    <property type="entry name" value="I[[H]] CHANNEL, ISOFORM E"/>
    <property type="match status" value="1"/>
</dbReference>
<proteinExistence type="predicted"/>
<dbReference type="InterPro" id="IPR014710">
    <property type="entry name" value="RmlC-like_jellyroll"/>
</dbReference>
<comment type="caution">
    <text evidence="3">The sequence shown here is derived from an EMBL/GenBank/DDBJ whole genome shotgun (WGS) entry which is preliminary data.</text>
</comment>
<name>A0A0V0QU20_PSEPJ</name>
<reference evidence="3 4" key="1">
    <citation type="journal article" date="2015" name="Sci. Rep.">
        <title>Genome of the facultative scuticociliatosis pathogen Pseudocohnilembus persalinus provides insight into its virulence through horizontal gene transfer.</title>
        <authorList>
            <person name="Xiong J."/>
            <person name="Wang G."/>
            <person name="Cheng J."/>
            <person name="Tian M."/>
            <person name="Pan X."/>
            <person name="Warren A."/>
            <person name="Jiang C."/>
            <person name="Yuan D."/>
            <person name="Miao W."/>
        </authorList>
    </citation>
    <scope>NUCLEOTIDE SEQUENCE [LARGE SCALE GENOMIC DNA]</scope>
    <source>
        <strain evidence="3">36N120E</strain>
    </source>
</reference>